<evidence type="ECO:0000256" key="1">
    <source>
        <dbReference type="ARBA" id="ARBA00004141"/>
    </source>
</evidence>
<protein>
    <recommendedName>
        <fullName evidence="8">Rhodopsin domain-containing protein</fullName>
    </recommendedName>
</protein>
<keyword evidence="10" id="KW-1185">Reference proteome</keyword>
<feature type="domain" description="Rhodopsin" evidence="8">
    <location>
        <begin position="61"/>
        <end position="239"/>
    </location>
</feature>
<sequence>MAEDAAYLAQYNGEALVGTAVSFLVLTYISVGLRTYVRAFLTKGFLADDWLMLAAQWQALATATYILNMMFIKLSIGCFLLRLAVQRRYTYTIYVSMAVVLSWSLGLWFWDIFQCKPVQAQWDYTIPNLQCVSAQQVVNAAYALSVMTIVTDWLFALMPIPMIWQVKMSVQAKMTVVVILGLGIFASIATLIRLKFLADLTDTSDILYAGTDAMVWTLVEPGVAIVASSLVTIRPLLRRIRLKGFESTEQSHSMPNSGRSRSGTGGQGSRTNKSASRQRRYSEMPGHGPNDVGLEDLEKAYGGSKGYSSRETTVTSSSRSSTARGKTTWGGAGITLRECDEEEDEDAISPVRRDGARSETSTPNSVVFVIEGPTGAPQGTQTWGDETPQSPEESEHIQGLTYPSRRDGE</sequence>
<dbReference type="PANTHER" id="PTHR33048:SF96">
    <property type="entry name" value="INTEGRAL MEMBRANE PROTEIN"/>
    <property type="match status" value="1"/>
</dbReference>
<dbReference type="PANTHER" id="PTHR33048">
    <property type="entry name" value="PTH11-LIKE INTEGRAL MEMBRANE PROTEIN (AFU_ORTHOLOGUE AFUA_5G11245)"/>
    <property type="match status" value="1"/>
</dbReference>
<evidence type="ECO:0000256" key="4">
    <source>
        <dbReference type="ARBA" id="ARBA00023136"/>
    </source>
</evidence>
<feature type="compositionally biased region" description="Polar residues" evidence="6">
    <location>
        <begin position="247"/>
        <end position="256"/>
    </location>
</feature>
<evidence type="ECO:0000256" key="5">
    <source>
        <dbReference type="ARBA" id="ARBA00038359"/>
    </source>
</evidence>
<feature type="transmembrane region" description="Helical" evidence="7">
    <location>
        <begin position="214"/>
        <end position="233"/>
    </location>
</feature>
<feature type="transmembrane region" description="Helical" evidence="7">
    <location>
        <begin position="15"/>
        <end position="37"/>
    </location>
</feature>
<evidence type="ECO:0000256" key="3">
    <source>
        <dbReference type="ARBA" id="ARBA00022989"/>
    </source>
</evidence>
<dbReference type="InterPro" id="IPR049326">
    <property type="entry name" value="Rhodopsin_dom_fungi"/>
</dbReference>
<keyword evidence="4 7" id="KW-0472">Membrane</keyword>
<evidence type="ECO:0000256" key="6">
    <source>
        <dbReference type="SAM" id="MobiDB-lite"/>
    </source>
</evidence>
<evidence type="ECO:0000313" key="9">
    <source>
        <dbReference type="EMBL" id="KUI61201.1"/>
    </source>
</evidence>
<evidence type="ECO:0000256" key="7">
    <source>
        <dbReference type="SAM" id="Phobius"/>
    </source>
</evidence>
<gene>
    <name evidence="9" type="ORF">VP1G_08378</name>
</gene>
<accession>A0A194VBN9</accession>
<dbReference type="OrthoDB" id="4682787at2759"/>
<feature type="transmembrane region" description="Helical" evidence="7">
    <location>
        <begin position="176"/>
        <end position="194"/>
    </location>
</feature>
<dbReference type="EMBL" id="KN714769">
    <property type="protein sequence ID" value="KUI61201.1"/>
    <property type="molecule type" value="Genomic_DNA"/>
</dbReference>
<keyword evidence="2 7" id="KW-0812">Transmembrane</keyword>
<proteinExistence type="inferred from homology"/>
<organism evidence="9 10">
    <name type="scientific">Cytospora mali</name>
    <name type="common">Apple Valsa canker fungus</name>
    <name type="synonym">Valsa mali</name>
    <dbReference type="NCBI Taxonomy" id="578113"/>
    <lineage>
        <taxon>Eukaryota</taxon>
        <taxon>Fungi</taxon>
        <taxon>Dikarya</taxon>
        <taxon>Ascomycota</taxon>
        <taxon>Pezizomycotina</taxon>
        <taxon>Sordariomycetes</taxon>
        <taxon>Sordariomycetidae</taxon>
        <taxon>Diaporthales</taxon>
        <taxon>Cytosporaceae</taxon>
        <taxon>Cytospora</taxon>
    </lineage>
</organism>
<feature type="transmembrane region" description="Helical" evidence="7">
    <location>
        <begin position="57"/>
        <end position="81"/>
    </location>
</feature>
<name>A0A194VBN9_CYTMA</name>
<comment type="subcellular location">
    <subcellularLocation>
        <location evidence="1">Membrane</location>
        <topology evidence="1">Multi-pass membrane protein</topology>
    </subcellularLocation>
</comment>
<dbReference type="Pfam" id="PF20684">
    <property type="entry name" value="Fung_rhodopsin"/>
    <property type="match status" value="1"/>
</dbReference>
<evidence type="ECO:0000313" key="10">
    <source>
        <dbReference type="Proteomes" id="UP000078576"/>
    </source>
</evidence>
<dbReference type="InterPro" id="IPR052337">
    <property type="entry name" value="SAT4-like"/>
</dbReference>
<dbReference type="STRING" id="694573.A0A194VBN9"/>
<reference evidence="10" key="1">
    <citation type="submission" date="2014-12" db="EMBL/GenBank/DDBJ databases">
        <title>Genome Sequence of Valsa Canker Pathogens Uncovers a Specific Adaption of Colonization on Woody Bark.</title>
        <authorList>
            <person name="Yin Z."/>
            <person name="Liu H."/>
            <person name="Gao X."/>
            <person name="Li Z."/>
            <person name="Song N."/>
            <person name="Ke X."/>
            <person name="Dai Q."/>
            <person name="Wu Y."/>
            <person name="Sun Y."/>
            <person name="Xu J.-R."/>
            <person name="Kang Z.K."/>
            <person name="Wang L."/>
            <person name="Huang L."/>
        </authorList>
    </citation>
    <scope>NUCLEOTIDE SEQUENCE [LARGE SCALE GENOMIC DNA]</scope>
    <source>
        <strain evidence="10">SXYL134</strain>
    </source>
</reference>
<dbReference type="Proteomes" id="UP000078576">
    <property type="component" value="Unassembled WGS sequence"/>
</dbReference>
<feature type="transmembrane region" description="Helical" evidence="7">
    <location>
        <begin position="93"/>
        <end position="110"/>
    </location>
</feature>
<comment type="similarity">
    <text evidence="5">Belongs to the SAT4 family.</text>
</comment>
<feature type="compositionally biased region" description="Low complexity" evidence="6">
    <location>
        <begin position="309"/>
        <end position="327"/>
    </location>
</feature>
<dbReference type="GO" id="GO:0016020">
    <property type="term" value="C:membrane"/>
    <property type="evidence" value="ECO:0007669"/>
    <property type="project" value="UniProtKB-SubCell"/>
</dbReference>
<evidence type="ECO:0000256" key="2">
    <source>
        <dbReference type="ARBA" id="ARBA00022692"/>
    </source>
</evidence>
<dbReference type="AlphaFoldDB" id="A0A194VBN9"/>
<feature type="transmembrane region" description="Helical" evidence="7">
    <location>
        <begin position="142"/>
        <end position="164"/>
    </location>
</feature>
<evidence type="ECO:0000259" key="8">
    <source>
        <dbReference type="Pfam" id="PF20684"/>
    </source>
</evidence>
<feature type="region of interest" description="Disordered" evidence="6">
    <location>
        <begin position="247"/>
        <end position="409"/>
    </location>
</feature>
<keyword evidence="3 7" id="KW-1133">Transmembrane helix</keyword>
<feature type="compositionally biased region" description="Polar residues" evidence="6">
    <location>
        <begin position="377"/>
        <end position="391"/>
    </location>
</feature>